<keyword evidence="2" id="KW-0812">Transmembrane</keyword>
<dbReference type="EMBL" id="CAUYUJ010004431">
    <property type="protein sequence ID" value="CAK0809505.1"/>
    <property type="molecule type" value="Genomic_DNA"/>
</dbReference>
<feature type="compositionally biased region" description="Basic and acidic residues" evidence="1">
    <location>
        <begin position="386"/>
        <end position="402"/>
    </location>
</feature>
<dbReference type="Gene3D" id="1.20.1640.10">
    <property type="entry name" value="Multidrug efflux transporter AcrB transmembrane domain"/>
    <property type="match status" value="1"/>
</dbReference>
<keyword evidence="4" id="KW-1185">Reference proteome</keyword>
<evidence type="ECO:0000256" key="2">
    <source>
        <dbReference type="SAM" id="Phobius"/>
    </source>
</evidence>
<feature type="transmembrane region" description="Helical" evidence="2">
    <location>
        <begin position="146"/>
        <end position="169"/>
    </location>
</feature>
<evidence type="ECO:0000313" key="3">
    <source>
        <dbReference type="EMBL" id="CAK0809505.1"/>
    </source>
</evidence>
<feature type="region of interest" description="Disordered" evidence="1">
    <location>
        <begin position="381"/>
        <end position="418"/>
    </location>
</feature>
<keyword evidence="2" id="KW-1133">Transmembrane helix</keyword>
<keyword evidence="2" id="KW-0472">Membrane</keyword>
<dbReference type="SUPFAM" id="SSF82866">
    <property type="entry name" value="Multidrug efflux transporter AcrB transmembrane domain"/>
    <property type="match status" value="1"/>
</dbReference>
<feature type="transmembrane region" description="Helical" evidence="2">
    <location>
        <begin position="255"/>
        <end position="277"/>
    </location>
</feature>
<evidence type="ECO:0000313" key="4">
    <source>
        <dbReference type="Proteomes" id="UP001189429"/>
    </source>
</evidence>
<feature type="transmembrane region" description="Helical" evidence="2">
    <location>
        <begin position="176"/>
        <end position="195"/>
    </location>
</feature>
<dbReference type="PANTHER" id="PTHR46687:SF1">
    <property type="entry name" value="PROTEIN DISPATCHED HOMOLOG 3"/>
    <property type="match status" value="1"/>
</dbReference>
<dbReference type="InterPro" id="IPR042480">
    <property type="entry name" value="DISP3"/>
</dbReference>
<name>A0ABN9QW37_9DINO</name>
<reference evidence="3" key="1">
    <citation type="submission" date="2023-10" db="EMBL/GenBank/DDBJ databases">
        <authorList>
            <person name="Chen Y."/>
            <person name="Shah S."/>
            <person name="Dougan E. K."/>
            <person name="Thang M."/>
            <person name="Chan C."/>
        </authorList>
    </citation>
    <scope>NUCLEOTIDE SEQUENCE [LARGE SCALE GENOMIC DNA]</scope>
</reference>
<proteinExistence type="predicted"/>
<sequence length="546" mass="58857">APSVQRFLLNASRSLSAAPELRVLGEGCWIEYFKSWLRHSENQEFPVRASQFQHYVSKFAYAGIIMDWTSMPVGDAMWFNENSELVATMMDFSVPFSFGHSASADLLAFKEQWDGEIAALSHRSPIGTGDMWGTSRLWIRAEAEQAIIYSTMNTMIVSSACAFAGALFFTRFNLPLSVLVFLTVSCVTICLAWFMSAVLGWLFGVVQVLGLIIFVGYSITYSIHIAAKYSELTSDSARSEADHGTQRREAVTQTLHAMSSPIMGSAVTTLGASFFLFFCRLQIFVKLATVLFTLLGIAGSHRRLEDSRRSGEDTELQDPAAGLGALGDLPGELAPEFSPFALESTSCLEEAKYTLKECFAFPEARVGVAEGARRDDAARAAADSSIQEREVSQHDVSEHSALDAEPVAEPNEPPLLSNFGSMAHERELAPPALFDLAPDSTELTLGGGSHGRLGALQRCAAASVAAPLALGGPAGRSAALGRLSQAQLCNEQARQLCSAAPLASRASAAGWQTRARQKRTTLKGSPRGALELPLARPEGASADRSR</sequence>
<feature type="transmembrane region" description="Helical" evidence="2">
    <location>
        <begin position="201"/>
        <end position="220"/>
    </location>
</feature>
<dbReference type="PANTHER" id="PTHR46687">
    <property type="entry name" value="PROTEIN DISPATCHED HOMOLOG 3"/>
    <property type="match status" value="1"/>
</dbReference>
<feature type="region of interest" description="Disordered" evidence="1">
    <location>
        <begin position="306"/>
        <end position="325"/>
    </location>
</feature>
<feature type="non-terminal residue" evidence="3">
    <location>
        <position position="1"/>
    </location>
</feature>
<comment type="caution">
    <text evidence="3">The sequence shown here is derived from an EMBL/GenBank/DDBJ whole genome shotgun (WGS) entry which is preliminary data.</text>
</comment>
<gene>
    <name evidence="3" type="ORF">PCOR1329_LOCUS14742</name>
</gene>
<evidence type="ECO:0000256" key="1">
    <source>
        <dbReference type="SAM" id="MobiDB-lite"/>
    </source>
</evidence>
<accession>A0ABN9QW37</accession>
<evidence type="ECO:0008006" key="5">
    <source>
        <dbReference type="Google" id="ProtNLM"/>
    </source>
</evidence>
<dbReference type="Proteomes" id="UP001189429">
    <property type="component" value="Unassembled WGS sequence"/>
</dbReference>
<protein>
    <recommendedName>
        <fullName evidence="5">SSD domain-containing protein</fullName>
    </recommendedName>
</protein>
<organism evidence="3 4">
    <name type="scientific">Prorocentrum cordatum</name>
    <dbReference type="NCBI Taxonomy" id="2364126"/>
    <lineage>
        <taxon>Eukaryota</taxon>
        <taxon>Sar</taxon>
        <taxon>Alveolata</taxon>
        <taxon>Dinophyceae</taxon>
        <taxon>Prorocentrales</taxon>
        <taxon>Prorocentraceae</taxon>
        <taxon>Prorocentrum</taxon>
    </lineage>
</organism>
<feature type="region of interest" description="Disordered" evidence="1">
    <location>
        <begin position="504"/>
        <end position="546"/>
    </location>
</feature>